<protein>
    <submittedName>
        <fullName evidence="3">Response regulator receiver domain-containing protein</fullName>
    </submittedName>
</protein>
<dbReference type="SUPFAM" id="SSF52172">
    <property type="entry name" value="CheY-like"/>
    <property type="match status" value="1"/>
</dbReference>
<evidence type="ECO:0000256" key="1">
    <source>
        <dbReference type="PROSITE-ProRule" id="PRU00169"/>
    </source>
</evidence>
<dbReference type="HOGENOM" id="CLU_035496_1_0_4"/>
<evidence type="ECO:0000313" key="4">
    <source>
        <dbReference type="Proteomes" id="UP000015559"/>
    </source>
</evidence>
<dbReference type="Proteomes" id="UP000015559">
    <property type="component" value="Chromosome"/>
</dbReference>
<dbReference type="InterPro" id="IPR011006">
    <property type="entry name" value="CheY-like_superfamily"/>
</dbReference>
<feature type="modified residue" description="4-aspartylphosphate" evidence="1">
    <location>
        <position position="37"/>
    </location>
</feature>
<dbReference type="SUPFAM" id="SSF48452">
    <property type="entry name" value="TPR-like"/>
    <property type="match status" value="2"/>
</dbReference>
<dbReference type="Pfam" id="PF13432">
    <property type="entry name" value="TPR_16"/>
    <property type="match status" value="1"/>
</dbReference>
<dbReference type="InterPro" id="IPR052048">
    <property type="entry name" value="ST_Response_Regulator"/>
</dbReference>
<dbReference type="SMART" id="SM00448">
    <property type="entry name" value="REC"/>
    <property type="match status" value="1"/>
</dbReference>
<dbReference type="InterPro" id="IPR001789">
    <property type="entry name" value="Sig_transdc_resp-reg_receiver"/>
</dbReference>
<dbReference type="CDD" id="cd17589">
    <property type="entry name" value="REC_TPR"/>
    <property type="match status" value="1"/>
</dbReference>
<dbReference type="Gene3D" id="1.25.40.10">
    <property type="entry name" value="Tetratricopeptide repeat domain"/>
    <property type="match status" value="3"/>
</dbReference>
<dbReference type="PANTHER" id="PTHR43228:SF1">
    <property type="entry name" value="TWO-COMPONENT RESPONSE REGULATOR ARR22"/>
    <property type="match status" value="1"/>
</dbReference>
<dbReference type="InterPro" id="IPR019734">
    <property type="entry name" value="TPR_rpt"/>
</dbReference>
<dbReference type="EMBL" id="AP013066">
    <property type="protein sequence ID" value="BAN36129.1"/>
    <property type="molecule type" value="Genomic_DNA"/>
</dbReference>
<keyword evidence="1" id="KW-0597">Phosphoprotein</keyword>
<proteinExistence type="predicted"/>
<reference evidence="3 4" key="1">
    <citation type="journal article" date="2012" name="Appl. Environ. Microbiol.">
        <title>Draft genome sequence of a psychrotolerant sulfur-oxidizing bacterium, Sulfuricella denitrificans skB26, and proteomic insights into cold adaptation.</title>
        <authorList>
            <person name="Watanabe T."/>
            <person name="Kojima H."/>
            <person name="Fukui M."/>
        </authorList>
    </citation>
    <scope>NUCLEOTIDE SEQUENCE [LARGE SCALE GENOMIC DNA]</scope>
    <source>
        <strain evidence="4">skB26</strain>
    </source>
</reference>
<dbReference type="eggNOG" id="COG0457">
    <property type="taxonomic scope" value="Bacteria"/>
</dbReference>
<organism evidence="3 4">
    <name type="scientific">Sulfuricella denitrificans (strain DSM 22764 / NBRC 105220 / skB26)</name>
    <dbReference type="NCBI Taxonomy" id="1163617"/>
    <lineage>
        <taxon>Bacteria</taxon>
        <taxon>Pseudomonadati</taxon>
        <taxon>Pseudomonadota</taxon>
        <taxon>Betaproteobacteria</taxon>
        <taxon>Nitrosomonadales</taxon>
        <taxon>Sulfuricellaceae</taxon>
        <taxon>Sulfuricella</taxon>
    </lineage>
</organism>
<dbReference type="Pfam" id="PF00072">
    <property type="entry name" value="Response_reg"/>
    <property type="match status" value="1"/>
</dbReference>
<dbReference type="Pfam" id="PF14559">
    <property type="entry name" value="TPR_19"/>
    <property type="match status" value="1"/>
</dbReference>
<dbReference type="AlphaFoldDB" id="S6AMT5"/>
<dbReference type="PROSITE" id="PS50110">
    <property type="entry name" value="RESPONSE_REGULATORY"/>
    <property type="match status" value="1"/>
</dbReference>
<dbReference type="GO" id="GO:0000160">
    <property type="term" value="P:phosphorelay signal transduction system"/>
    <property type="evidence" value="ECO:0007669"/>
    <property type="project" value="InterPro"/>
</dbReference>
<gene>
    <name evidence="3" type="ORF">SCD_n02321</name>
</gene>
<dbReference type="Gene3D" id="3.40.50.2300">
    <property type="match status" value="1"/>
</dbReference>
<accession>S6AMT5</accession>
<evidence type="ECO:0000259" key="2">
    <source>
        <dbReference type="PROSITE" id="PS50110"/>
    </source>
</evidence>
<sequence>MRNTISTLGGTRIDMAGNGIEAINRLEQRAYDIILCDYDLGGGKDGQQLLEEAKRRKLIKNSTIFMMVTAERSYERIVSAAELVPDDYLIKPFAGEVLRLRLERLAEKKSYFSPVFALMDTQNYRRAIQVCDDLLNSPNQYKLDLMRLKAEICLLLGDYDTAGKLYKQILAIREIPWARMGLAKSMYHQNNFGDAVNTFKQVTENAPNYMEAYDWLAKSHSAAGDEQAAQRALMAVTEKSPRMLQRRKMLGETAYRNDDLETARDSYEAVLEFGKHSALTSPEDYANLSRVYIDQGKCDQAMTVLKDARKTFKNSPESLLHGAVMDSLAYQKSGNTEAAEAALKQALENFEACDNKRGSVSLDIARACFQLGDEETGKKVIEDFVQNNHDDRKILLHAEDMFRKIGMHDKGKEIITNSSREVIDLNNQAAQMAQAGDLRGSAELLMQAVAKHQGNTAMALNAAHAILTYMQAHGWDEEWGKSAKEYLTTVKNQEPDNQKYLMLSDLFKETAKNHGLQI</sequence>
<dbReference type="SMART" id="SM00028">
    <property type="entry name" value="TPR"/>
    <property type="match status" value="3"/>
</dbReference>
<dbReference type="Pfam" id="PF13181">
    <property type="entry name" value="TPR_8"/>
    <property type="match status" value="1"/>
</dbReference>
<dbReference type="PANTHER" id="PTHR43228">
    <property type="entry name" value="TWO-COMPONENT RESPONSE REGULATOR"/>
    <property type="match status" value="1"/>
</dbReference>
<dbReference type="KEGG" id="sdr:SCD_n02321"/>
<dbReference type="InterPro" id="IPR011990">
    <property type="entry name" value="TPR-like_helical_dom_sf"/>
</dbReference>
<feature type="domain" description="Response regulatory" evidence="2">
    <location>
        <begin position="1"/>
        <end position="106"/>
    </location>
</feature>
<dbReference type="STRING" id="1163617.SCD_n02321"/>
<evidence type="ECO:0000313" key="3">
    <source>
        <dbReference type="EMBL" id="BAN36129.1"/>
    </source>
</evidence>
<name>S6AMT5_SULDS</name>
<keyword evidence="4" id="KW-1185">Reference proteome</keyword>
<dbReference type="eggNOG" id="COG0745">
    <property type="taxonomic scope" value="Bacteria"/>
</dbReference>